<protein>
    <submittedName>
        <fullName evidence="2">Uncharacterized protein</fullName>
    </submittedName>
</protein>
<organism evidence="2 3">
    <name type="scientific">Staphylococcus phage CNPx</name>
    <dbReference type="NCBI Taxonomy" id="1792269"/>
    <lineage>
        <taxon>Viruses</taxon>
        <taxon>Duplodnaviria</taxon>
        <taxon>Heunggongvirae</taxon>
        <taxon>Uroviricota</taxon>
        <taxon>Caudoviricetes</taxon>
        <taxon>Rockefellervirus</taxon>
        <taxon>Rockefellervirus CNPx</taxon>
    </lineage>
</organism>
<dbReference type="GeneID" id="29122932"/>
<evidence type="ECO:0000313" key="2">
    <source>
        <dbReference type="EMBL" id="AMM44629.1"/>
    </source>
</evidence>
<keyword evidence="1" id="KW-0812">Transmembrane</keyword>
<accession>A0A141VTT6</accession>
<keyword evidence="1" id="KW-1133">Transmembrane helix</keyword>
<keyword evidence="3" id="KW-1185">Reference proteome</keyword>
<proteinExistence type="predicted"/>
<keyword evidence="1" id="KW-0472">Membrane</keyword>
<name>A0A141VTT6_9CAUD</name>
<evidence type="ECO:0000313" key="3">
    <source>
        <dbReference type="Proteomes" id="UP000202699"/>
    </source>
</evidence>
<dbReference type="EMBL" id="KU598975">
    <property type="protein sequence ID" value="AMM44629.1"/>
    <property type="molecule type" value="Genomic_DNA"/>
</dbReference>
<dbReference type="RefSeq" id="YP_009302085.1">
    <property type="nucleotide sequence ID" value="NC_031241.1"/>
</dbReference>
<evidence type="ECO:0000256" key="1">
    <source>
        <dbReference type="SAM" id="Phobius"/>
    </source>
</evidence>
<dbReference type="KEGG" id="vg:29122932"/>
<dbReference type="Proteomes" id="UP000202699">
    <property type="component" value="Segment"/>
</dbReference>
<sequence>MIWISFSSVIIVLVLCIFAIYKWIKAEKRVNELQEDKHGLQLDKLHLEREVSWLKNKDNKNNIGKYVVELKKGVYLVKKYIGSYGNTCIITDNVFEALSYDDLYSAKEDACSFNGRVLEHKPNLEVVKQCGA</sequence>
<reference evidence="2" key="1">
    <citation type="submission" date="2016-01" db="EMBL/GenBank/DDBJ databases">
        <title>A eukaryotic-like serine/threonine kinase protects bacteria against viruses.</title>
        <authorList>
            <person name="Depardieu F."/>
            <person name="Didier J.-P."/>
            <person name="Bernheim A."/>
            <person name="Sherlock A."/>
            <person name="Molina H."/>
            <person name="Duclos B."/>
            <person name="Bikard D."/>
        </authorList>
    </citation>
    <scope>NUCLEOTIDE SEQUENCE [LARGE SCALE GENOMIC DNA]</scope>
</reference>
<dbReference type="OrthoDB" id="21973at10239"/>
<feature type="transmembrane region" description="Helical" evidence="1">
    <location>
        <begin position="6"/>
        <end position="24"/>
    </location>
</feature>